<evidence type="ECO:0000313" key="2">
    <source>
        <dbReference type="EMBL" id="KIK63752.1"/>
    </source>
</evidence>
<gene>
    <name evidence="2" type="ORF">GYMLUDRAFT_40817</name>
</gene>
<dbReference type="HOGENOM" id="CLU_051890_0_0_1"/>
<organism evidence="2 3">
    <name type="scientific">Collybiopsis luxurians FD-317 M1</name>
    <dbReference type="NCBI Taxonomy" id="944289"/>
    <lineage>
        <taxon>Eukaryota</taxon>
        <taxon>Fungi</taxon>
        <taxon>Dikarya</taxon>
        <taxon>Basidiomycota</taxon>
        <taxon>Agaricomycotina</taxon>
        <taxon>Agaricomycetes</taxon>
        <taxon>Agaricomycetidae</taxon>
        <taxon>Agaricales</taxon>
        <taxon>Marasmiineae</taxon>
        <taxon>Omphalotaceae</taxon>
        <taxon>Collybiopsis</taxon>
        <taxon>Collybiopsis luxurians</taxon>
    </lineage>
</organism>
<dbReference type="OrthoDB" id="3059868at2759"/>
<keyword evidence="1" id="KW-1133">Transmembrane helix</keyword>
<accession>A0A0D0CVL6</accession>
<keyword evidence="1" id="KW-0472">Membrane</keyword>
<name>A0A0D0CVL6_9AGAR</name>
<dbReference type="EMBL" id="KN834763">
    <property type="protein sequence ID" value="KIK63752.1"/>
    <property type="molecule type" value="Genomic_DNA"/>
</dbReference>
<dbReference type="Proteomes" id="UP000053593">
    <property type="component" value="Unassembled WGS sequence"/>
</dbReference>
<protein>
    <submittedName>
        <fullName evidence="2">Uncharacterized protein</fullName>
    </submittedName>
</protein>
<sequence length="352" mass="38749">MLDSNYLPCFDSLCSQLALVNSPVHSFLSTMRHEFSGLQQRERSLIAAIGFGLSILFYLVSISVFLRYTRKKTKSAKSTLNSSSFVNRHQQIHRALSSFIVPTPQGRSRFPADFYLASTQISSSNVNAIKLDLAIFLARLLSGRLELREDSLGSLESLVKGSLCVDEYQTTLSVGKKMWADVASWILLGSYGSSGGAMANKNSTQGVLDLDFVPYGSLESTIKSLVLSLPFGSRAVVEFTTLSPHIKWLSKDFALCAVPFLYSRQDSQMEAPTPTPMLLSLNQVIAILSLRCYSPSLGIISCTNSSADFSTNLQRLARELAPCHVEQKALHLWQAALLNAGLIHRWVVVVSK</sequence>
<feature type="transmembrane region" description="Helical" evidence="1">
    <location>
        <begin position="45"/>
        <end position="68"/>
    </location>
</feature>
<proteinExistence type="predicted"/>
<evidence type="ECO:0000313" key="3">
    <source>
        <dbReference type="Proteomes" id="UP000053593"/>
    </source>
</evidence>
<keyword evidence="1" id="KW-0812">Transmembrane</keyword>
<evidence type="ECO:0000256" key="1">
    <source>
        <dbReference type="SAM" id="Phobius"/>
    </source>
</evidence>
<reference evidence="2 3" key="1">
    <citation type="submission" date="2014-04" db="EMBL/GenBank/DDBJ databases">
        <title>Evolutionary Origins and Diversification of the Mycorrhizal Mutualists.</title>
        <authorList>
            <consortium name="DOE Joint Genome Institute"/>
            <consortium name="Mycorrhizal Genomics Consortium"/>
            <person name="Kohler A."/>
            <person name="Kuo A."/>
            <person name="Nagy L.G."/>
            <person name="Floudas D."/>
            <person name="Copeland A."/>
            <person name="Barry K.W."/>
            <person name="Cichocki N."/>
            <person name="Veneault-Fourrey C."/>
            <person name="LaButti K."/>
            <person name="Lindquist E.A."/>
            <person name="Lipzen A."/>
            <person name="Lundell T."/>
            <person name="Morin E."/>
            <person name="Murat C."/>
            <person name="Riley R."/>
            <person name="Ohm R."/>
            <person name="Sun H."/>
            <person name="Tunlid A."/>
            <person name="Henrissat B."/>
            <person name="Grigoriev I.V."/>
            <person name="Hibbett D.S."/>
            <person name="Martin F."/>
        </authorList>
    </citation>
    <scope>NUCLEOTIDE SEQUENCE [LARGE SCALE GENOMIC DNA]</scope>
    <source>
        <strain evidence="2 3">FD-317 M1</strain>
    </source>
</reference>
<dbReference type="AlphaFoldDB" id="A0A0D0CVL6"/>
<keyword evidence="3" id="KW-1185">Reference proteome</keyword>